<dbReference type="RefSeq" id="WP_330797152.1">
    <property type="nucleotide sequence ID" value="NZ_JAZEWV010000015.1"/>
</dbReference>
<feature type="transmembrane region" description="Helical" evidence="7">
    <location>
        <begin position="308"/>
        <end position="326"/>
    </location>
</feature>
<dbReference type="InterPro" id="IPR050809">
    <property type="entry name" value="UgpAE/MalFG_permease"/>
</dbReference>
<evidence type="ECO:0000256" key="1">
    <source>
        <dbReference type="ARBA" id="ARBA00004651"/>
    </source>
</evidence>
<keyword evidence="6 7" id="KW-0472">Membrane</keyword>
<proteinExistence type="inferred from homology"/>
<feature type="transmembrane region" description="Helical" evidence="7">
    <location>
        <begin position="260"/>
        <end position="279"/>
    </location>
</feature>
<evidence type="ECO:0000256" key="7">
    <source>
        <dbReference type="RuleBase" id="RU363032"/>
    </source>
</evidence>
<comment type="subcellular location">
    <subcellularLocation>
        <location evidence="1 7">Cell membrane</location>
        <topology evidence="1 7">Multi-pass membrane protein</topology>
    </subcellularLocation>
</comment>
<dbReference type="Proteomes" id="UP001344658">
    <property type="component" value="Unassembled WGS sequence"/>
</dbReference>
<dbReference type="InterPro" id="IPR035906">
    <property type="entry name" value="MetI-like_sf"/>
</dbReference>
<evidence type="ECO:0000256" key="2">
    <source>
        <dbReference type="ARBA" id="ARBA00022448"/>
    </source>
</evidence>
<feature type="region of interest" description="Disordered" evidence="8">
    <location>
        <begin position="1"/>
        <end position="28"/>
    </location>
</feature>
<evidence type="ECO:0000256" key="5">
    <source>
        <dbReference type="ARBA" id="ARBA00022989"/>
    </source>
</evidence>
<organism evidence="10 11">
    <name type="scientific">Actinacidiphila polyblastidii</name>
    <dbReference type="NCBI Taxonomy" id="3110430"/>
    <lineage>
        <taxon>Bacteria</taxon>
        <taxon>Bacillati</taxon>
        <taxon>Actinomycetota</taxon>
        <taxon>Actinomycetes</taxon>
        <taxon>Kitasatosporales</taxon>
        <taxon>Streptomycetaceae</taxon>
        <taxon>Actinacidiphila</taxon>
    </lineage>
</organism>
<evidence type="ECO:0000256" key="6">
    <source>
        <dbReference type="ARBA" id="ARBA00023136"/>
    </source>
</evidence>
<name>A0ABU7PEC5_9ACTN</name>
<feature type="domain" description="ABC transmembrane type-1" evidence="9">
    <location>
        <begin position="113"/>
        <end position="326"/>
    </location>
</feature>
<comment type="caution">
    <text evidence="10">The sequence shown here is derived from an EMBL/GenBank/DDBJ whole genome shotgun (WGS) entry which is preliminary data.</text>
</comment>
<keyword evidence="4 7" id="KW-0812">Transmembrane</keyword>
<feature type="transmembrane region" description="Helical" evidence="7">
    <location>
        <begin position="150"/>
        <end position="170"/>
    </location>
</feature>
<evidence type="ECO:0000256" key="3">
    <source>
        <dbReference type="ARBA" id="ARBA00022475"/>
    </source>
</evidence>
<dbReference type="EMBL" id="JAZEWV010000015">
    <property type="protein sequence ID" value="MEE4544161.1"/>
    <property type="molecule type" value="Genomic_DNA"/>
</dbReference>
<evidence type="ECO:0000313" key="10">
    <source>
        <dbReference type="EMBL" id="MEE4544161.1"/>
    </source>
</evidence>
<dbReference type="PROSITE" id="PS50928">
    <property type="entry name" value="ABC_TM1"/>
    <property type="match status" value="1"/>
</dbReference>
<dbReference type="InterPro" id="IPR000515">
    <property type="entry name" value="MetI-like"/>
</dbReference>
<dbReference type="Gene3D" id="1.10.3720.10">
    <property type="entry name" value="MetI-like"/>
    <property type="match status" value="1"/>
</dbReference>
<evidence type="ECO:0000256" key="4">
    <source>
        <dbReference type="ARBA" id="ARBA00022692"/>
    </source>
</evidence>
<dbReference type="PANTHER" id="PTHR43227:SF7">
    <property type="entry name" value="ARABINOOLIGOSACCHARIDES TRANSPORT SYSTEM PERMEASE PROTEIN ARAP"/>
    <property type="match status" value="1"/>
</dbReference>
<evidence type="ECO:0000313" key="11">
    <source>
        <dbReference type="Proteomes" id="UP001344658"/>
    </source>
</evidence>
<dbReference type="Pfam" id="PF00528">
    <property type="entry name" value="BPD_transp_1"/>
    <property type="match status" value="1"/>
</dbReference>
<keyword evidence="3" id="KW-1003">Cell membrane</keyword>
<sequence>MTTATMDEPARGAKAPAPRAPKRGGTTPLQALKRSWDRHWYAWAMVAPVVAVIGVLVMYPLCYGLYLSFTNANESNVAKDIGAFHQGATYHFVGLHNYWQIISGKDGDFYPRLEWTVLWTVSCVAVTYAVGLAMAMLLNRPVRFRLFYRLALILPWAVPAFIGVFAWRLMFNSQYGVFNDIINGVGLPSQDWLGTPFAQKVAVIMVNIWCGVPFMMVAILGGLQSIPGELYEAAEMDGATPLQRFLNVTLPGLRPVTSTVILLSTVWTFNMFPIIYLLLGNNTTGDTDILVTYAYQKAFTGISDYSGAATYGIVILLILVAFSTFYRRQIKTAQD</sequence>
<comment type="similarity">
    <text evidence="7">Belongs to the binding-protein-dependent transport system permease family.</text>
</comment>
<dbReference type="SUPFAM" id="SSF161098">
    <property type="entry name" value="MetI-like"/>
    <property type="match status" value="1"/>
</dbReference>
<keyword evidence="11" id="KW-1185">Reference proteome</keyword>
<dbReference type="PANTHER" id="PTHR43227">
    <property type="entry name" value="BLL4140 PROTEIN"/>
    <property type="match status" value="1"/>
</dbReference>
<keyword evidence="2 7" id="KW-0813">Transport</keyword>
<gene>
    <name evidence="10" type="ORF">V2S66_19555</name>
</gene>
<feature type="transmembrane region" description="Helical" evidence="7">
    <location>
        <begin position="40"/>
        <end position="66"/>
    </location>
</feature>
<protein>
    <submittedName>
        <fullName evidence="10">Sugar ABC transporter permease</fullName>
    </submittedName>
</protein>
<evidence type="ECO:0000259" key="9">
    <source>
        <dbReference type="PROSITE" id="PS50928"/>
    </source>
</evidence>
<feature type="transmembrane region" description="Helical" evidence="7">
    <location>
        <begin position="201"/>
        <end position="223"/>
    </location>
</feature>
<evidence type="ECO:0000256" key="8">
    <source>
        <dbReference type="SAM" id="MobiDB-lite"/>
    </source>
</evidence>
<dbReference type="SUPFAM" id="SSF160964">
    <property type="entry name" value="MalF N-terminal region-like"/>
    <property type="match status" value="1"/>
</dbReference>
<reference evidence="10 11" key="1">
    <citation type="submission" date="2023-12" db="EMBL/GenBank/DDBJ databases">
        <title>Streptomyces sp. V4-01.</title>
        <authorList>
            <person name="Somphong A."/>
            <person name="Phongsopitanun W."/>
        </authorList>
    </citation>
    <scope>NUCLEOTIDE SEQUENCE [LARGE SCALE GENOMIC DNA]</scope>
    <source>
        <strain evidence="10 11">V4-01</strain>
    </source>
</reference>
<feature type="transmembrane region" description="Helical" evidence="7">
    <location>
        <begin position="117"/>
        <end position="138"/>
    </location>
</feature>
<dbReference type="CDD" id="cd06261">
    <property type="entry name" value="TM_PBP2"/>
    <property type="match status" value="1"/>
</dbReference>
<accession>A0ABU7PEC5</accession>
<keyword evidence="5 7" id="KW-1133">Transmembrane helix</keyword>